<dbReference type="InterPro" id="IPR013517">
    <property type="entry name" value="FG-GAP"/>
</dbReference>
<keyword evidence="7" id="KW-0325">Glycoprotein</keyword>
<evidence type="ECO:0000259" key="10">
    <source>
        <dbReference type="Pfam" id="PF23122"/>
    </source>
</evidence>
<dbReference type="EMBL" id="JACMRX010000002">
    <property type="protein sequence ID" value="KAF7995452.1"/>
    <property type="molecule type" value="Genomic_DNA"/>
</dbReference>
<dbReference type="Pfam" id="PF13517">
    <property type="entry name" value="FG-GAP_3"/>
    <property type="match status" value="1"/>
</dbReference>
<gene>
    <name evidence="11" type="ORF">HCN44_006559</name>
</gene>
<dbReference type="GO" id="GO:0005886">
    <property type="term" value="C:plasma membrane"/>
    <property type="evidence" value="ECO:0007669"/>
    <property type="project" value="TreeGrafter"/>
</dbReference>
<comment type="subcellular location">
    <subcellularLocation>
        <location evidence="1">Membrane</location>
        <topology evidence="1">Single-pass type I membrane protein</topology>
    </subcellularLocation>
</comment>
<evidence type="ECO:0000256" key="3">
    <source>
        <dbReference type="ARBA" id="ARBA00022692"/>
    </source>
</evidence>
<evidence type="ECO:0000256" key="5">
    <source>
        <dbReference type="ARBA" id="ARBA00022989"/>
    </source>
</evidence>
<organism evidence="11 12">
    <name type="scientific">Aphidius gifuensis</name>
    <name type="common">Parasitoid wasp</name>
    <dbReference type="NCBI Taxonomy" id="684658"/>
    <lineage>
        <taxon>Eukaryota</taxon>
        <taxon>Metazoa</taxon>
        <taxon>Ecdysozoa</taxon>
        <taxon>Arthropoda</taxon>
        <taxon>Hexapoda</taxon>
        <taxon>Insecta</taxon>
        <taxon>Pterygota</taxon>
        <taxon>Neoptera</taxon>
        <taxon>Endopterygota</taxon>
        <taxon>Hymenoptera</taxon>
        <taxon>Apocrita</taxon>
        <taxon>Ichneumonoidea</taxon>
        <taxon>Braconidae</taxon>
        <taxon>Aphidiinae</taxon>
        <taxon>Aphidius</taxon>
    </lineage>
</organism>
<evidence type="ECO:0000256" key="8">
    <source>
        <dbReference type="SAM" id="Phobius"/>
    </source>
</evidence>
<dbReference type="InterPro" id="IPR024881">
    <property type="entry name" value="Tip"/>
</dbReference>
<keyword evidence="4 9" id="KW-0732">Signal</keyword>
<keyword evidence="5 8" id="KW-1133">Transmembrane helix</keyword>
<keyword evidence="12" id="KW-1185">Reference proteome</keyword>
<name>A0A834Y219_APHGI</name>
<evidence type="ECO:0000256" key="9">
    <source>
        <dbReference type="SAM" id="SignalP"/>
    </source>
</evidence>
<dbReference type="Gene3D" id="2.130.10.130">
    <property type="entry name" value="Integrin alpha, N-terminal"/>
    <property type="match status" value="1"/>
</dbReference>
<dbReference type="AlphaFoldDB" id="A0A834Y219"/>
<comment type="similarity">
    <text evidence="2">Belongs to the TIP family.</text>
</comment>
<evidence type="ECO:0000256" key="6">
    <source>
        <dbReference type="ARBA" id="ARBA00023136"/>
    </source>
</evidence>
<feature type="chain" id="PRO_5032464783" description="T-cell immunomodulatory protein TIP C2 domain-containing protein" evidence="9">
    <location>
        <begin position="18"/>
        <end position="578"/>
    </location>
</feature>
<dbReference type="InterPro" id="IPR028994">
    <property type="entry name" value="Integrin_alpha_N"/>
</dbReference>
<feature type="transmembrane region" description="Helical" evidence="8">
    <location>
        <begin position="536"/>
        <end position="556"/>
    </location>
</feature>
<evidence type="ECO:0000313" key="12">
    <source>
        <dbReference type="Proteomes" id="UP000639338"/>
    </source>
</evidence>
<feature type="signal peptide" evidence="9">
    <location>
        <begin position="1"/>
        <end position="17"/>
    </location>
</feature>
<dbReference type="SUPFAM" id="SSF69318">
    <property type="entry name" value="Integrin alpha N-terminal domain"/>
    <property type="match status" value="1"/>
</dbReference>
<proteinExistence type="inferred from homology"/>
<dbReference type="OrthoDB" id="10250728at2759"/>
<dbReference type="Proteomes" id="UP000639338">
    <property type="component" value="Unassembled WGS sequence"/>
</dbReference>
<keyword evidence="3 8" id="KW-0812">Transmembrane</keyword>
<evidence type="ECO:0000256" key="1">
    <source>
        <dbReference type="ARBA" id="ARBA00004479"/>
    </source>
</evidence>
<keyword evidence="6 8" id="KW-0472">Membrane</keyword>
<reference evidence="11 12" key="1">
    <citation type="submission" date="2020-08" db="EMBL/GenBank/DDBJ databases">
        <title>Aphidius gifuensis genome sequencing and assembly.</title>
        <authorList>
            <person name="Du Z."/>
        </authorList>
    </citation>
    <scope>NUCLEOTIDE SEQUENCE [LARGE SCALE GENOMIC DNA]</scope>
    <source>
        <strain evidence="11">YNYX2018</strain>
        <tissue evidence="11">Adults</tissue>
    </source>
</reference>
<dbReference type="Pfam" id="PF23122">
    <property type="entry name" value="C2_ITFG1"/>
    <property type="match status" value="1"/>
</dbReference>
<protein>
    <recommendedName>
        <fullName evidence="10">T-cell immunomodulatory protein TIP C2 domain-containing protein</fullName>
    </recommendedName>
</protein>
<evidence type="ECO:0000256" key="2">
    <source>
        <dbReference type="ARBA" id="ARBA00006496"/>
    </source>
</evidence>
<comment type="caution">
    <text evidence="11">The sequence shown here is derived from an EMBL/GenBank/DDBJ whole genome shotgun (WGS) entry which is preliminary data.</text>
</comment>
<evidence type="ECO:0000313" key="11">
    <source>
        <dbReference type="EMBL" id="KAF7995452.1"/>
    </source>
</evidence>
<evidence type="ECO:0000256" key="4">
    <source>
        <dbReference type="ARBA" id="ARBA00022729"/>
    </source>
</evidence>
<dbReference type="PANTHER" id="PTHR13412:SF0">
    <property type="entry name" value="T-CELL IMMUNOMODULATORY PROTEIN"/>
    <property type="match status" value="1"/>
</dbReference>
<accession>A0A834Y219</accession>
<dbReference type="PANTHER" id="PTHR13412">
    <property type="entry name" value="T-CELL IMMUNOMODULATORY PROTEIN HOMOLOG"/>
    <property type="match status" value="1"/>
</dbReference>
<sequence>MKKLFLIIFFVIKIVASRDEGQRNIFKNNLQGLPAAFGDYNSDRLIDIFLIDKSRKKFDILLAQIEEPLFKKSNLTCSTDEVMTSIVPGDYNGDGSMDILVTTTSIKKTPNNLTNVYVIWGNDDDGKLNCSSLNNKNPYIQIKGEPLIVDYNNDMIVDIFATNINNKRTFWSFENDHFKKSNNTKFPIELPSIRVPHANAFLDLNNDYYSDLVVTTDSHLEVWSNNNNKYLLSKNISWTDDGIDVSDNGHIGQSIYLDVQRKGKMDLIVPVCHDEMCRNCSIFVHDNRYYNLNINFTNEIDNEEWSFLSPSEFSDMIYNNMITLRAGDYNIDGYPDLLATLISKNTSKIKSFLLLNEECKNCDGFNRTFKIQWQMAFGEFNNDIVMAVFYDFYQDGILDIIMVNYNKTYDEYSLDTFINGGNYDATFIQVMVTSANLPGPSVSYTAEFLDDTKQTSVASQLSQSAHFSLNLPYIILGLGRTTNVVEELDIGISGRHRSWDRIIPNMQLVVTPQPLDQPNKWTIRQFIRINNTLKTIAIFLISLWFCLAAVIYLFWLNECKEDQIERKQNALKFHYDAL</sequence>
<feature type="domain" description="T-cell immunomodulatory protein TIP C2" evidence="10">
    <location>
        <begin position="434"/>
        <end position="526"/>
    </location>
</feature>
<dbReference type="InterPro" id="IPR057089">
    <property type="entry name" value="C2_TIP"/>
</dbReference>
<evidence type="ECO:0000256" key="7">
    <source>
        <dbReference type="ARBA" id="ARBA00023180"/>
    </source>
</evidence>